<dbReference type="GO" id="GO:0005737">
    <property type="term" value="C:cytoplasm"/>
    <property type="evidence" value="ECO:0007669"/>
    <property type="project" value="UniProtKB-SubCell"/>
</dbReference>
<comment type="pathway">
    <text evidence="3 12 14">Amino-acid biosynthesis; L-histidine biosynthesis; L-histidine from 5-phospho-alpha-D-ribose 1-diphosphate: step 4/9.</text>
</comment>
<evidence type="ECO:0000256" key="4">
    <source>
        <dbReference type="ARBA" id="ARBA00009667"/>
    </source>
</evidence>
<dbReference type="NCBIfam" id="NF010112">
    <property type="entry name" value="PRK13585.1"/>
    <property type="match status" value="1"/>
</dbReference>
<dbReference type="PANTHER" id="PTHR43090:SF2">
    <property type="entry name" value="1-(5-PHOSPHORIBOSYL)-5-[(5-PHOSPHORIBOSYLAMINO)METHYLIDENEAMINO] IMIDAZOLE-4-CARBOXAMIDE ISOMERASE"/>
    <property type="match status" value="1"/>
</dbReference>
<dbReference type="AlphaFoldDB" id="A0A2M7TA81"/>
<dbReference type="HAMAP" id="MF_01014">
    <property type="entry name" value="HisA"/>
    <property type="match status" value="1"/>
</dbReference>
<comment type="subcellular location">
    <subcellularLocation>
        <location evidence="2 12 14">Cytoplasm</location>
    </subcellularLocation>
</comment>
<name>A0A2M7TA81_9ACTN</name>
<dbReference type="EC" id="5.3.1.16" evidence="5 12"/>
<sequence>MIIYPAIDIMGGKCVRLFQGRADKATIYADNPADMAVKWQDEGAQFLHLVDLDGAFQGSPQNLAAIENIVKTVKIPVQLGGGLRTIEDLDSVFAAGVARAILGTSVITDPELVKAACAKYPAKIVAGLDARAGKVSIKGWVEDTDIFATDVAMQLEAYGVSRIVYTDIMMDGAQTGVNIFATGELAENITIPVIASGGVSSLSDIRQLKPLQESGVEGVIIGRALYEGNFTLAEAIELARWDNANG</sequence>
<dbReference type="GO" id="GO:0000105">
    <property type="term" value="P:L-histidine biosynthetic process"/>
    <property type="evidence" value="ECO:0007669"/>
    <property type="project" value="UniProtKB-UniRule"/>
</dbReference>
<dbReference type="SUPFAM" id="SSF51366">
    <property type="entry name" value="Ribulose-phoshate binding barrel"/>
    <property type="match status" value="1"/>
</dbReference>
<dbReference type="InterPro" id="IPR006063">
    <property type="entry name" value="HisA_bact_arch"/>
</dbReference>
<evidence type="ECO:0000256" key="9">
    <source>
        <dbReference type="ARBA" id="ARBA00023102"/>
    </source>
</evidence>
<dbReference type="PANTHER" id="PTHR43090">
    <property type="entry name" value="1-(5-PHOSPHORIBOSYL)-5-[(5-PHOSPHORIBOSYLAMINO)METHYLIDENEAMINO] IMIDAZOLE-4-CARBOXAMIDE ISOMERASE"/>
    <property type="match status" value="1"/>
</dbReference>
<evidence type="ECO:0000256" key="10">
    <source>
        <dbReference type="ARBA" id="ARBA00023235"/>
    </source>
</evidence>
<proteinExistence type="inferred from homology"/>
<comment type="similarity">
    <text evidence="4 12 13">Belongs to the HisA/HisF family.</text>
</comment>
<evidence type="ECO:0000256" key="1">
    <source>
        <dbReference type="ARBA" id="ARBA00000901"/>
    </source>
</evidence>
<dbReference type="FunFam" id="3.20.20.70:FF:000009">
    <property type="entry name" value="1-(5-phosphoribosyl)-5-[(5-phosphoribosylamino)methylideneamino] imidazole-4-carboxamide isomerase"/>
    <property type="match status" value="1"/>
</dbReference>
<keyword evidence="7 12" id="KW-0963">Cytoplasm</keyword>
<keyword evidence="10 12" id="KW-0413">Isomerase</keyword>
<evidence type="ECO:0000256" key="3">
    <source>
        <dbReference type="ARBA" id="ARBA00005133"/>
    </source>
</evidence>
<evidence type="ECO:0000256" key="13">
    <source>
        <dbReference type="RuleBase" id="RU003657"/>
    </source>
</evidence>
<dbReference type="GO" id="GO:0003949">
    <property type="term" value="F:1-(5-phosphoribosyl)-5-[(5-phosphoribosylamino)methylideneamino]imidazole-4-carboxamide isomerase activity"/>
    <property type="evidence" value="ECO:0007669"/>
    <property type="project" value="UniProtKB-UniRule"/>
</dbReference>
<evidence type="ECO:0000256" key="5">
    <source>
        <dbReference type="ARBA" id="ARBA00012550"/>
    </source>
</evidence>
<dbReference type="InterPro" id="IPR011060">
    <property type="entry name" value="RibuloseP-bd_barrel"/>
</dbReference>
<reference evidence="16" key="1">
    <citation type="submission" date="2017-09" db="EMBL/GenBank/DDBJ databases">
        <title>Depth-based differentiation of microbial function through sediment-hosted aquifers and enrichment of novel symbionts in the deep terrestrial subsurface.</title>
        <authorList>
            <person name="Probst A.J."/>
            <person name="Ladd B."/>
            <person name="Jarett J.K."/>
            <person name="Geller-Mcgrath D.E."/>
            <person name="Sieber C.M.K."/>
            <person name="Emerson J.B."/>
            <person name="Anantharaman K."/>
            <person name="Thomas B.C."/>
            <person name="Malmstrom R."/>
            <person name="Stieglmeier M."/>
            <person name="Klingl A."/>
            <person name="Woyke T."/>
            <person name="Ryan C.M."/>
            <person name="Banfield J.F."/>
        </authorList>
    </citation>
    <scope>NUCLEOTIDE SEQUENCE [LARGE SCALE GENOMIC DNA]</scope>
</reference>
<evidence type="ECO:0000256" key="6">
    <source>
        <dbReference type="ARBA" id="ARBA00018464"/>
    </source>
</evidence>
<evidence type="ECO:0000256" key="11">
    <source>
        <dbReference type="ARBA" id="ARBA00030547"/>
    </source>
</evidence>
<evidence type="ECO:0000256" key="7">
    <source>
        <dbReference type="ARBA" id="ARBA00022490"/>
    </source>
</evidence>
<dbReference type="InterPro" id="IPR044524">
    <property type="entry name" value="Isoase_HisA-like"/>
</dbReference>
<keyword evidence="8 12" id="KW-0028">Amino-acid biosynthesis</keyword>
<comment type="catalytic activity">
    <reaction evidence="1 12 14">
        <text>1-(5-phospho-beta-D-ribosyl)-5-[(5-phospho-beta-D-ribosylamino)methylideneamino]imidazole-4-carboxamide = 5-[(5-phospho-1-deoxy-D-ribulos-1-ylimino)methylamino]-1-(5-phospho-beta-D-ribosyl)imidazole-4-carboxamide</text>
        <dbReference type="Rhea" id="RHEA:15469"/>
        <dbReference type="ChEBI" id="CHEBI:58435"/>
        <dbReference type="ChEBI" id="CHEBI:58525"/>
        <dbReference type="EC" id="5.3.1.16"/>
    </reaction>
</comment>
<evidence type="ECO:0000313" key="16">
    <source>
        <dbReference type="Proteomes" id="UP000230956"/>
    </source>
</evidence>
<gene>
    <name evidence="12 15" type="primary">hisA</name>
    <name evidence="15" type="ORF">COY37_01645</name>
</gene>
<organism evidence="15 16">
    <name type="scientific">Candidatus Aquicultor secundus</name>
    <dbReference type="NCBI Taxonomy" id="1973895"/>
    <lineage>
        <taxon>Bacteria</taxon>
        <taxon>Bacillati</taxon>
        <taxon>Actinomycetota</taxon>
        <taxon>Candidatus Aquicultoria</taxon>
        <taxon>Candidatus Aquicultorales</taxon>
        <taxon>Candidatus Aquicultoraceae</taxon>
        <taxon>Candidatus Aquicultor</taxon>
    </lineage>
</organism>
<dbReference type="InterPro" id="IPR006062">
    <property type="entry name" value="His_biosynth"/>
</dbReference>
<evidence type="ECO:0000256" key="14">
    <source>
        <dbReference type="RuleBase" id="RU003658"/>
    </source>
</evidence>
<dbReference type="CDD" id="cd04732">
    <property type="entry name" value="HisA"/>
    <property type="match status" value="1"/>
</dbReference>
<dbReference type="InterPro" id="IPR023016">
    <property type="entry name" value="HisA/PriA"/>
</dbReference>
<dbReference type="InterPro" id="IPR013785">
    <property type="entry name" value="Aldolase_TIM"/>
</dbReference>
<feature type="active site" description="Proton acceptor" evidence="12">
    <location>
        <position position="8"/>
    </location>
</feature>
<comment type="caution">
    <text evidence="15">The sequence shown here is derived from an EMBL/GenBank/DDBJ whole genome shotgun (WGS) entry which is preliminary data.</text>
</comment>
<dbReference type="EMBL" id="PFNG01000039">
    <property type="protein sequence ID" value="PIZ41858.1"/>
    <property type="molecule type" value="Genomic_DNA"/>
</dbReference>
<dbReference type="UniPathway" id="UPA00031">
    <property type="reaction ID" value="UER00009"/>
</dbReference>
<dbReference type="RefSeq" id="WP_286975692.1">
    <property type="nucleotide sequence ID" value="NZ_PEXG01000231.1"/>
</dbReference>
<feature type="active site" description="Proton donor" evidence="12">
    <location>
        <position position="129"/>
    </location>
</feature>
<dbReference type="Pfam" id="PF00977">
    <property type="entry name" value="His_biosynth"/>
    <property type="match status" value="1"/>
</dbReference>
<evidence type="ECO:0000256" key="12">
    <source>
        <dbReference type="HAMAP-Rule" id="MF_01014"/>
    </source>
</evidence>
<keyword evidence="9 12" id="KW-0368">Histidine biosynthesis</keyword>
<protein>
    <recommendedName>
        <fullName evidence="6 12">1-(5-phosphoribosyl)-5-[(5-phosphoribosylamino)methylideneamino] imidazole-4-carboxamide isomerase</fullName>
        <ecNumber evidence="5 12">5.3.1.16</ecNumber>
    </recommendedName>
    <alternativeName>
        <fullName evidence="11 12">Phosphoribosylformimino-5-aminoimidazole carboxamide ribotide isomerase</fullName>
    </alternativeName>
</protein>
<dbReference type="Gene3D" id="3.20.20.70">
    <property type="entry name" value="Aldolase class I"/>
    <property type="match status" value="1"/>
</dbReference>
<dbReference type="Proteomes" id="UP000230956">
    <property type="component" value="Unassembled WGS sequence"/>
</dbReference>
<evidence type="ECO:0000256" key="8">
    <source>
        <dbReference type="ARBA" id="ARBA00022605"/>
    </source>
</evidence>
<evidence type="ECO:0000256" key="2">
    <source>
        <dbReference type="ARBA" id="ARBA00004496"/>
    </source>
</evidence>
<accession>A0A2M7TA81</accession>
<evidence type="ECO:0000313" key="15">
    <source>
        <dbReference type="EMBL" id="PIZ41858.1"/>
    </source>
</evidence>
<dbReference type="NCBIfam" id="TIGR00007">
    <property type="entry name" value="1-(5-phosphoribosyl)-5-[(5-phosphoribosylamino)methylideneamino]imidazole-4-carboxamide isomerase"/>
    <property type="match status" value="1"/>
</dbReference>
<dbReference type="GO" id="GO:0000162">
    <property type="term" value="P:L-tryptophan biosynthetic process"/>
    <property type="evidence" value="ECO:0007669"/>
    <property type="project" value="TreeGrafter"/>
</dbReference>